<keyword evidence="3" id="KW-1185">Reference proteome</keyword>
<feature type="region of interest" description="Disordered" evidence="1">
    <location>
        <begin position="460"/>
        <end position="540"/>
    </location>
</feature>
<feature type="compositionally biased region" description="Low complexity" evidence="1">
    <location>
        <begin position="264"/>
        <end position="280"/>
    </location>
</feature>
<feature type="compositionally biased region" description="Basic and acidic residues" evidence="1">
    <location>
        <begin position="460"/>
        <end position="485"/>
    </location>
</feature>
<evidence type="ECO:0000256" key="1">
    <source>
        <dbReference type="SAM" id="MobiDB-lite"/>
    </source>
</evidence>
<gene>
    <name evidence="2" type="ORF">PCOR1329_LOCUS69021</name>
</gene>
<evidence type="ECO:0000313" key="3">
    <source>
        <dbReference type="Proteomes" id="UP001189429"/>
    </source>
</evidence>
<dbReference type="Proteomes" id="UP001189429">
    <property type="component" value="Unassembled WGS sequence"/>
</dbReference>
<dbReference type="EMBL" id="CAUYUJ010019037">
    <property type="protein sequence ID" value="CAK0888184.1"/>
    <property type="molecule type" value="Genomic_DNA"/>
</dbReference>
<evidence type="ECO:0000313" key="2">
    <source>
        <dbReference type="EMBL" id="CAK0888184.1"/>
    </source>
</evidence>
<feature type="compositionally biased region" description="Low complexity" evidence="1">
    <location>
        <begin position="486"/>
        <end position="505"/>
    </location>
</feature>
<accession>A0ABN9WSQ8</accession>
<feature type="region of interest" description="Disordered" evidence="1">
    <location>
        <begin position="131"/>
        <end position="227"/>
    </location>
</feature>
<comment type="caution">
    <text evidence="2">The sequence shown here is derived from an EMBL/GenBank/DDBJ whole genome shotgun (WGS) entry which is preliminary data.</text>
</comment>
<proteinExistence type="predicted"/>
<sequence>MAMVDMFSDFGLEVQEAKLRRANERSRTCHRKRMEYARSRGASSVPPRACGLRGAVRAASRTCLSRGAVETGSDLPRISRAEAQGRPCRGHRQKAASVTPMLKAVSSPAVRFLAAPTVSEEEHAWAGDDWKDVELPPAEDAPSTQVASDSEGHAGLEDEDEEDARSALDTSALEEGPQHEVGEVGVDADAPIEMTEDKTEDLLPQAEGAEQCTPQAPAAKDPSKREEILRQIVSRLQEQVAEANHAAGEARTQAQEAELKAAEAEAAAAKASGAPGGSKATLKQARQAEKQMASELRKKRNQAARCQAIKETADRTLREAQEIKERAEDEALAIRARLLGEADLEARAAAELRASEEIARAQAEAEFMLREGSEQLALAWEEMRRQARAEAEEARRAAEEEARAIRERADSEARALRDTVREDVVTLKARAEAEARELAETQAREIKERAMADAKALRARAAEQLREKARRAAEEERRAGEERQARAAAEALRAQRAAEAQARAQALKEAKALEQQRSSQLRKGAERERRRAQLQEREAEAARARAARELAAAKEQAEALLRATRAEAIAKARAEQDAALQAAADARAKAEATVAEANAIRARAEQEAAAAREQLASASAQARAELGALRAEAAATERGGDAQDLEADWEVVGVHPAADEEGWDLA</sequence>
<protein>
    <submittedName>
        <fullName evidence="2">Uncharacterized protein</fullName>
    </submittedName>
</protein>
<organism evidence="2 3">
    <name type="scientific">Prorocentrum cordatum</name>
    <dbReference type="NCBI Taxonomy" id="2364126"/>
    <lineage>
        <taxon>Eukaryota</taxon>
        <taxon>Sar</taxon>
        <taxon>Alveolata</taxon>
        <taxon>Dinophyceae</taxon>
        <taxon>Prorocentrales</taxon>
        <taxon>Prorocentraceae</taxon>
        <taxon>Prorocentrum</taxon>
    </lineage>
</organism>
<reference evidence="2" key="1">
    <citation type="submission" date="2023-10" db="EMBL/GenBank/DDBJ databases">
        <authorList>
            <person name="Chen Y."/>
            <person name="Shah S."/>
            <person name="Dougan E. K."/>
            <person name="Thang M."/>
            <person name="Chan C."/>
        </authorList>
    </citation>
    <scope>NUCLEOTIDE SEQUENCE [LARGE SCALE GENOMIC DNA]</scope>
</reference>
<feature type="region of interest" description="Disordered" evidence="1">
    <location>
        <begin position="240"/>
        <end position="305"/>
    </location>
</feature>
<feature type="compositionally biased region" description="Basic and acidic residues" evidence="1">
    <location>
        <begin position="523"/>
        <end position="540"/>
    </location>
</feature>
<name>A0ABN9WSQ8_9DINO</name>